<organism evidence="3 4">
    <name type="scientific">Bifiguratus adelaidae</name>
    <dbReference type="NCBI Taxonomy" id="1938954"/>
    <lineage>
        <taxon>Eukaryota</taxon>
        <taxon>Fungi</taxon>
        <taxon>Fungi incertae sedis</taxon>
        <taxon>Mucoromycota</taxon>
        <taxon>Mucoromycotina</taxon>
        <taxon>Endogonomycetes</taxon>
        <taxon>Endogonales</taxon>
        <taxon>Endogonales incertae sedis</taxon>
        <taxon>Bifiguratus</taxon>
    </lineage>
</organism>
<keyword evidence="1" id="KW-0732">Signal</keyword>
<dbReference type="PANTHER" id="PTHR33928:SF2">
    <property type="entry name" value="PECTATE LYASE SUPERFAMILY PROTEIN DOMAIN-CONTAINING PROTEIN-RELATED"/>
    <property type="match status" value="1"/>
</dbReference>
<dbReference type="Proteomes" id="UP000242875">
    <property type="component" value="Unassembled WGS sequence"/>
</dbReference>
<evidence type="ECO:0000313" key="4">
    <source>
        <dbReference type="Proteomes" id="UP000242875"/>
    </source>
</evidence>
<dbReference type="InterPro" id="IPR011050">
    <property type="entry name" value="Pectin_lyase_fold/virulence"/>
</dbReference>
<dbReference type="AlphaFoldDB" id="A0A261XUT6"/>
<dbReference type="EMBL" id="MVBO01000188">
    <property type="protein sequence ID" value="OZJ02108.1"/>
    <property type="molecule type" value="Genomic_DNA"/>
</dbReference>
<proteinExistence type="predicted"/>
<evidence type="ECO:0000259" key="2">
    <source>
        <dbReference type="Pfam" id="PF12708"/>
    </source>
</evidence>
<dbReference type="PANTHER" id="PTHR33928">
    <property type="entry name" value="POLYGALACTURONASE QRT3"/>
    <property type="match status" value="1"/>
</dbReference>
<dbReference type="InterPro" id="IPR039279">
    <property type="entry name" value="QRT3-like"/>
</dbReference>
<dbReference type="InterPro" id="IPR024535">
    <property type="entry name" value="RHGA/B-epi-like_pectate_lyase"/>
</dbReference>
<dbReference type="CDD" id="cd23668">
    <property type="entry name" value="GH55_beta13glucanase-like"/>
    <property type="match status" value="1"/>
</dbReference>
<accession>A0A261XUT6</accession>
<protein>
    <recommendedName>
        <fullName evidence="2">Rhamnogalacturonase A/B/Epimerase-like pectate lyase domain-containing protein</fullName>
    </recommendedName>
</protein>
<dbReference type="Pfam" id="PF12708">
    <property type="entry name" value="Pect-lyase_RHGA_epim"/>
    <property type="match status" value="2"/>
</dbReference>
<evidence type="ECO:0000313" key="3">
    <source>
        <dbReference type="EMBL" id="OZJ02108.1"/>
    </source>
</evidence>
<gene>
    <name evidence="3" type="ORF">BZG36_05282</name>
</gene>
<feature type="chain" id="PRO_5012244041" description="Rhamnogalacturonase A/B/Epimerase-like pectate lyase domain-containing protein" evidence="1">
    <location>
        <begin position="19"/>
        <end position="789"/>
    </location>
</feature>
<dbReference type="OrthoDB" id="1046782at2759"/>
<dbReference type="SUPFAM" id="SSF51126">
    <property type="entry name" value="Pectin lyase-like"/>
    <property type="match status" value="2"/>
</dbReference>
<feature type="signal peptide" evidence="1">
    <location>
        <begin position="1"/>
        <end position="18"/>
    </location>
</feature>
<dbReference type="InterPro" id="IPR012334">
    <property type="entry name" value="Pectin_lyas_fold"/>
</dbReference>
<dbReference type="Gene3D" id="2.160.20.10">
    <property type="entry name" value="Single-stranded right-handed beta-helix, Pectin lyase-like"/>
    <property type="match status" value="2"/>
</dbReference>
<dbReference type="FunFam" id="2.160.20.10:FF:000026">
    <property type="entry name" value="Exo-beta-1,3-glucanase Exg0"/>
    <property type="match status" value="1"/>
</dbReference>
<dbReference type="FunFam" id="2.160.20.10:FF:000023">
    <property type="entry name" value="Exo-beta-1,3-glucanase Exg0"/>
    <property type="match status" value="1"/>
</dbReference>
<feature type="domain" description="Rhamnogalacturonase A/B/Epimerase-like pectate lyase" evidence="2">
    <location>
        <begin position="420"/>
        <end position="483"/>
    </location>
</feature>
<evidence type="ECO:0000256" key="1">
    <source>
        <dbReference type="SAM" id="SignalP"/>
    </source>
</evidence>
<feature type="domain" description="Rhamnogalacturonase A/B/Epimerase-like pectate lyase" evidence="2">
    <location>
        <begin position="66"/>
        <end position="289"/>
    </location>
</feature>
<keyword evidence="4" id="KW-1185">Reference proteome</keyword>
<reference evidence="3 4" key="1">
    <citation type="journal article" date="2017" name="Mycologia">
        <title>Bifiguratus adelaidae, gen. et sp. nov., a new member of Mucoromycotina in endophytic and soil-dwelling habitats.</title>
        <authorList>
            <person name="Torres-Cruz T.J."/>
            <person name="Billingsley Tobias T.L."/>
            <person name="Almatruk M."/>
            <person name="Hesse C."/>
            <person name="Kuske C.R."/>
            <person name="Desiro A."/>
            <person name="Benucci G.M."/>
            <person name="Bonito G."/>
            <person name="Stajich J.E."/>
            <person name="Dunlap C."/>
            <person name="Arnold A.E."/>
            <person name="Porras-Alfaro A."/>
        </authorList>
    </citation>
    <scope>NUCLEOTIDE SEQUENCE [LARGE SCALE GENOMIC DNA]</scope>
    <source>
        <strain evidence="3 4">AZ0501</strain>
    </source>
</reference>
<name>A0A261XUT6_9FUNG</name>
<sequence length="789" mass="84320">MKLSLLWSLGTLALGVSAAPNKSKVGSQCGSMTLTPSVQTAPMWIENITHDGMAPFNSNSSAYQVYRNVKDFGAKGDGVTDDTAAINMAISSGVRCGQGCDSSTTQPARVFFPAGTYKVSSPIIQYYYTQLIGDALSPPTILAAPNFAGIAVIDSDPYAPGGVNWYTNQNNFFRQVRNFVIDLTQTPATSSSTGVHWQVAQATSLTNLVFEMSTAPNTAHQGIFMEDGSGGFISDLIFNGGKFGMWVGNQQFTSRNLAFNGPQTAIYMNWNWAWTFKSIFINNAQTGIDMTAGGHSSQAVGSIVLLDSKISNTPVGVLTGTNATSFPKTSGSLILDNVQLHNVGAAVKSPSGMTILAGTTGSTTIASWGQGTLYTNSSDVGTLHQGYLPYAPTKPSVLLGSNGFFERPRPQYEHYPVSAFYSVKTAGAKGDGVTDDTAAIQAALNNYAGCKIIYFPAGDYVVTSTVVVPAGSRLVGEVWSTILASGTTWSDASKLSPVFQIGNAGETGVMELSDLLFSTKGPQPGAILMEWNIASPSGQQGATGMWDVHFRVGGAAGTDLEAAQCTKGNPMATPSCMGAGAHLHVTKTGSAYLENVWAWTADHDLDGNHNQLSLYTGRGMLIESTNPTWLYGTASEHNVLYQYQVSQASNVFMGMIQTETPYFQSAPAAPTPYSPIAQMFDPNFKYCAANSTTCGMAWGLRIDNSKDVFVYGTGLYNFFNNYNQTCLNTENCQDSMVNLENTNKQVYIYNLNTKAATNMIWSTTQGPLALQANNTNNFCQTVNAYLAEH</sequence>
<dbReference type="GO" id="GO:0004650">
    <property type="term" value="F:polygalacturonase activity"/>
    <property type="evidence" value="ECO:0007669"/>
    <property type="project" value="InterPro"/>
</dbReference>
<comment type="caution">
    <text evidence="3">The sequence shown here is derived from an EMBL/GenBank/DDBJ whole genome shotgun (WGS) entry which is preliminary data.</text>
</comment>